<reference evidence="2 3" key="1">
    <citation type="journal article" date="2019" name="Sci. Rep.">
        <title>Orb-weaving spider Araneus ventricosus genome elucidates the spidroin gene catalogue.</title>
        <authorList>
            <person name="Kono N."/>
            <person name="Nakamura H."/>
            <person name="Ohtoshi R."/>
            <person name="Moran D.A.P."/>
            <person name="Shinohara A."/>
            <person name="Yoshida Y."/>
            <person name="Fujiwara M."/>
            <person name="Mori M."/>
            <person name="Tomita M."/>
            <person name="Arakawa K."/>
        </authorList>
    </citation>
    <scope>NUCLEOTIDE SEQUENCE [LARGE SCALE GENOMIC DNA]</scope>
</reference>
<accession>A0A4Y2ENW1</accession>
<evidence type="ECO:0000259" key="1">
    <source>
        <dbReference type="PROSITE" id="PS50994"/>
    </source>
</evidence>
<organism evidence="2 3">
    <name type="scientific">Araneus ventricosus</name>
    <name type="common">Orbweaver spider</name>
    <name type="synonym">Epeira ventricosa</name>
    <dbReference type="NCBI Taxonomy" id="182803"/>
    <lineage>
        <taxon>Eukaryota</taxon>
        <taxon>Metazoa</taxon>
        <taxon>Ecdysozoa</taxon>
        <taxon>Arthropoda</taxon>
        <taxon>Chelicerata</taxon>
        <taxon>Arachnida</taxon>
        <taxon>Araneae</taxon>
        <taxon>Araneomorphae</taxon>
        <taxon>Entelegynae</taxon>
        <taxon>Araneoidea</taxon>
        <taxon>Araneidae</taxon>
        <taxon>Araneus</taxon>
    </lineage>
</organism>
<comment type="caution">
    <text evidence="2">The sequence shown here is derived from an EMBL/GenBank/DDBJ whole genome shotgun (WGS) entry which is preliminary data.</text>
</comment>
<feature type="domain" description="Integrase catalytic" evidence="1">
    <location>
        <begin position="19"/>
        <end position="114"/>
    </location>
</feature>
<dbReference type="Proteomes" id="UP000499080">
    <property type="component" value="Unassembled WGS sequence"/>
</dbReference>
<dbReference type="OrthoDB" id="6435711at2759"/>
<dbReference type="InterPro" id="IPR001584">
    <property type="entry name" value="Integrase_cat-core"/>
</dbReference>
<dbReference type="GO" id="GO:0015074">
    <property type="term" value="P:DNA integration"/>
    <property type="evidence" value="ECO:0007669"/>
    <property type="project" value="InterPro"/>
</dbReference>
<protein>
    <recommendedName>
        <fullName evidence="1">Integrase catalytic domain-containing protein</fullName>
    </recommendedName>
</protein>
<proteinExistence type="predicted"/>
<dbReference type="AlphaFoldDB" id="A0A4Y2ENW1"/>
<dbReference type="InterPro" id="IPR012337">
    <property type="entry name" value="RNaseH-like_sf"/>
</dbReference>
<dbReference type="InterPro" id="IPR050951">
    <property type="entry name" value="Retrovirus_Pol_polyprotein"/>
</dbReference>
<evidence type="ECO:0000313" key="3">
    <source>
        <dbReference type="Proteomes" id="UP000499080"/>
    </source>
</evidence>
<dbReference type="GO" id="GO:0003676">
    <property type="term" value="F:nucleic acid binding"/>
    <property type="evidence" value="ECO:0007669"/>
    <property type="project" value="InterPro"/>
</dbReference>
<dbReference type="EMBL" id="BGPR01000671">
    <property type="protein sequence ID" value="GBM30920.1"/>
    <property type="molecule type" value="Genomic_DNA"/>
</dbReference>
<name>A0A4Y2ENW1_ARAVE</name>
<sequence>MCDPCQRVRKCKDKTKAPLTLVPIISEVFLKVNFDACGPLLTTPNGNRYLITAISLASKYPHAVPVPNIGSMSIIEAMIQIFSRMDFPKEIQTDQGTSFMSNLTIEFAEKFGIKRAPKWERQVHAALFALRTIRHESTGFTPSELVYIRNLGTPVTLLYEQWMNPEEEGNNVVEYVCQLINRLKRCKELSLDDLRDAGNAKEKCGMIAKLSKENSLKEI</sequence>
<dbReference type="PANTHER" id="PTHR37984:SF15">
    <property type="entry name" value="INTEGRASE CATALYTIC DOMAIN-CONTAINING PROTEIN"/>
    <property type="match status" value="1"/>
</dbReference>
<dbReference type="PROSITE" id="PS50994">
    <property type="entry name" value="INTEGRASE"/>
    <property type="match status" value="1"/>
</dbReference>
<dbReference type="SUPFAM" id="SSF53098">
    <property type="entry name" value="Ribonuclease H-like"/>
    <property type="match status" value="1"/>
</dbReference>
<gene>
    <name evidence="2" type="ORF">AVEN_9802_1</name>
</gene>
<dbReference type="PANTHER" id="PTHR37984">
    <property type="entry name" value="PROTEIN CBG26694"/>
    <property type="match status" value="1"/>
</dbReference>
<dbReference type="Pfam" id="PF00665">
    <property type="entry name" value="rve"/>
    <property type="match status" value="1"/>
</dbReference>
<evidence type="ECO:0000313" key="2">
    <source>
        <dbReference type="EMBL" id="GBM30920.1"/>
    </source>
</evidence>
<dbReference type="InterPro" id="IPR036397">
    <property type="entry name" value="RNaseH_sf"/>
</dbReference>
<dbReference type="Gene3D" id="3.30.420.10">
    <property type="entry name" value="Ribonuclease H-like superfamily/Ribonuclease H"/>
    <property type="match status" value="1"/>
</dbReference>
<keyword evidence="3" id="KW-1185">Reference proteome</keyword>